<dbReference type="OMA" id="NTTMWDD"/>
<protein>
    <recommendedName>
        <fullName evidence="5">Elongator complex protein 4</fullName>
    </recommendedName>
</protein>
<comment type="subcellular location">
    <subcellularLocation>
        <location evidence="2">Cytoplasm</location>
    </subcellularLocation>
    <subcellularLocation>
        <location evidence="1">Nucleus</location>
    </subcellularLocation>
</comment>
<dbReference type="Gene3D" id="3.40.50.300">
    <property type="entry name" value="P-loop containing nucleotide triphosphate hydrolases"/>
    <property type="match status" value="1"/>
</dbReference>
<evidence type="ECO:0000256" key="4">
    <source>
        <dbReference type="ARBA" id="ARBA00007573"/>
    </source>
</evidence>
<dbReference type="GO" id="GO:0033588">
    <property type="term" value="C:elongator holoenzyme complex"/>
    <property type="evidence" value="ECO:0007669"/>
    <property type="project" value="InterPro"/>
</dbReference>
<dbReference type="GO" id="GO:0002098">
    <property type="term" value="P:tRNA wobble uridine modification"/>
    <property type="evidence" value="ECO:0007669"/>
    <property type="project" value="InterPro"/>
</dbReference>
<feature type="compositionally biased region" description="Gly residues" evidence="9">
    <location>
        <begin position="418"/>
        <end position="427"/>
    </location>
</feature>
<dbReference type="Proteomes" id="UP000078561">
    <property type="component" value="Unassembled WGS sequence"/>
</dbReference>
<dbReference type="GO" id="GO:0005737">
    <property type="term" value="C:cytoplasm"/>
    <property type="evidence" value="ECO:0007669"/>
    <property type="project" value="UniProtKB-SubCell"/>
</dbReference>
<sequence length="437" mass="47481">MSFRKRNADQQPKLPPGSRLSAYNGQLLVSTGVPSLDDILGGGLPVGTVLLVKEDRATTYAQLLLKYFLAQGLASHHHCALVSKDEDPTEMTRNLMWLASSDADLDDDDTNTTGKAASGESDRMKIAWRYSHLKKFETSVSAKPVPAPAPVITKDGTSSHSTDKSNDPPPYCSLFDLTKRVPESVLDDASLTLIDPSLETDDDNKDQYADLLQKIRTVIVDGNFSSAIPVPPGTPRNALRVAIHSLASPSWQSKSSHDLFKFFHALRGLLRFSFGAAIVTIPAYLYDEVPNYIQRVEHVVDAVIEIESFAGSSLHNDQPYTQTYHGFFHVHKLPVLNSLLPPSTKLSVLSAGGSNDLAFKLRRKRFAIETFHLPPEGGVVTRRTEPPPDEPTKTSTSSSSSSSKSSANKGSFQKRHTGGSGGVGCGSRPGKVDPLEF</sequence>
<dbReference type="AlphaFoldDB" id="A0A163JSV2"/>
<dbReference type="OrthoDB" id="289162at2759"/>
<feature type="region of interest" description="Disordered" evidence="9">
    <location>
        <begin position="376"/>
        <end position="437"/>
    </location>
</feature>
<evidence type="ECO:0000256" key="9">
    <source>
        <dbReference type="SAM" id="MobiDB-lite"/>
    </source>
</evidence>
<dbReference type="EMBL" id="LT553587">
    <property type="protein sequence ID" value="SAM01683.1"/>
    <property type="molecule type" value="Genomic_DNA"/>
</dbReference>
<comment type="similarity">
    <text evidence="4">Belongs to the ELP4 family.</text>
</comment>
<organism evidence="10">
    <name type="scientific">Absidia glauca</name>
    <name type="common">Pin mould</name>
    <dbReference type="NCBI Taxonomy" id="4829"/>
    <lineage>
        <taxon>Eukaryota</taxon>
        <taxon>Fungi</taxon>
        <taxon>Fungi incertae sedis</taxon>
        <taxon>Mucoromycota</taxon>
        <taxon>Mucoromycotina</taxon>
        <taxon>Mucoromycetes</taxon>
        <taxon>Mucorales</taxon>
        <taxon>Cunninghamellaceae</taxon>
        <taxon>Absidia</taxon>
    </lineage>
</organism>
<comment type="pathway">
    <text evidence="3">tRNA modification; 5-methoxycarbonylmethyl-2-thiouridine-tRNA biosynthesis.</text>
</comment>
<feature type="region of interest" description="Disordered" evidence="9">
    <location>
        <begin position="1"/>
        <end position="20"/>
    </location>
</feature>
<dbReference type="CDD" id="cd19494">
    <property type="entry name" value="Elp4"/>
    <property type="match status" value="1"/>
</dbReference>
<accession>A0A163JSV2</accession>
<evidence type="ECO:0000256" key="7">
    <source>
        <dbReference type="ARBA" id="ARBA00022694"/>
    </source>
</evidence>
<evidence type="ECO:0000313" key="10">
    <source>
        <dbReference type="EMBL" id="SAM01683.1"/>
    </source>
</evidence>
<keyword evidence="8" id="KW-0539">Nucleus</keyword>
<name>A0A163JSV2_ABSGL</name>
<evidence type="ECO:0000256" key="5">
    <source>
        <dbReference type="ARBA" id="ARBA00020265"/>
    </source>
</evidence>
<dbReference type="PANTHER" id="PTHR12896">
    <property type="entry name" value="PAX6 NEIGHBOR PROTEIN PAXNEB"/>
    <property type="match status" value="1"/>
</dbReference>
<dbReference type="InterPro" id="IPR008728">
    <property type="entry name" value="Elongator_complex_protein_4"/>
</dbReference>
<dbReference type="Pfam" id="PF05625">
    <property type="entry name" value="PAXNEB"/>
    <property type="match status" value="1"/>
</dbReference>
<dbReference type="GO" id="GO:0008023">
    <property type="term" value="C:transcription elongation factor complex"/>
    <property type="evidence" value="ECO:0007669"/>
    <property type="project" value="TreeGrafter"/>
</dbReference>
<proteinExistence type="inferred from homology"/>
<dbReference type="UniPathway" id="UPA00988"/>
<keyword evidence="7" id="KW-0819">tRNA processing</keyword>
<evidence type="ECO:0000256" key="6">
    <source>
        <dbReference type="ARBA" id="ARBA00022490"/>
    </source>
</evidence>
<dbReference type="STRING" id="4829.A0A163JSV2"/>
<dbReference type="PANTHER" id="PTHR12896:SF1">
    <property type="entry name" value="ELONGATOR COMPLEX PROTEIN 4"/>
    <property type="match status" value="1"/>
</dbReference>
<dbReference type="InterPro" id="IPR027417">
    <property type="entry name" value="P-loop_NTPase"/>
</dbReference>
<keyword evidence="6" id="KW-0963">Cytoplasm</keyword>
<evidence type="ECO:0000256" key="2">
    <source>
        <dbReference type="ARBA" id="ARBA00004496"/>
    </source>
</evidence>
<dbReference type="InParanoid" id="A0A163JSV2"/>
<feature type="region of interest" description="Disordered" evidence="9">
    <location>
        <begin position="144"/>
        <end position="169"/>
    </location>
</feature>
<feature type="compositionally biased region" description="Low complexity" evidence="9">
    <location>
        <begin position="393"/>
        <end position="406"/>
    </location>
</feature>
<evidence type="ECO:0000256" key="3">
    <source>
        <dbReference type="ARBA" id="ARBA00005043"/>
    </source>
</evidence>
<evidence type="ECO:0000256" key="1">
    <source>
        <dbReference type="ARBA" id="ARBA00004123"/>
    </source>
</evidence>
<reference evidence="10" key="1">
    <citation type="submission" date="2016-04" db="EMBL/GenBank/DDBJ databases">
        <authorList>
            <person name="Evans L.H."/>
            <person name="Alamgir A."/>
            <person name="Owens N."/>
            <person name="Weber N.D."/>
            <person name="Virtaneva K."/>
            <person name="Barbian K."/>
            <person name="Babar A."/>
            <person name="Rosenke K."/>
        </authorList>
    </citation>
    <scope>NUCLEOTIDE SEQUENCE [LARGE SCALE GENOMIC DNA]</scope>
    <source>
        <strain evidence="10">CBS 101.48</strain>
    </source>
</reference>
<evidence type="ECO:0000256" key="8">
    <source>
        <dbReference type="ARBA" id="ARBA00023242"/>
    </source>
</evidence>
<keyword evidence="11" id="KW-1185">Reference proteome</keyword>
<dbReference type="FunCoup" id="A0A163JSV2">
    <property type="interactions" value="719"/>
</dbReference>
<evidence type="ECO:0000313" key="11">
    <source>
        <dbReference type="Proteomes" id="UP000078561"/>
    </source>
</evidence>
<gene>
    <name evidence="10" type="primary">ABSGL_07432.1 scaffold 8890</name>
</gene>
<feature type="compositionally biased region" description="Basic and acidic residues" evidence="9">
    <location>
        <begin position="382"/>
        <end position="392"/>
    </location>
</feature>